<evidence type="ECO:0000313" key="2">
    <source>
        <dbReference type="EMBL" id="TDR90367.1"/>
    </source>
</evidence>
<reference evidence="2 3" key="1">
    <citation type="submission" date="2019-03" db="EMBL/GenBank/DDBJ databases">
        <title>Genomic Encyclopedia of Type Strains, Phase IV (KMG-IV): sequencing the most valuable type-strain genomes for metagenomic binning, comparative biology and taxonomic classification.</title>
        <authorList>
            <person name="Goeker M."/>
        </authorList>
    </citation>
    <scope>NUCLEOTIDE SEQUENCE [LARGE SCALE GENOMIC DNA]</scope>
    <source>
        <strain evidence="2 3">DSM 25903</strain>
    </source>
</reference>
<dbReference type="Proteomes" id="UP000295122">
    <property type="component" value="Unassembled WGS sequence"/>
</dbReference>
<dbReference type="EMBL" id="SNZR01000013">
    <property type="protein sequence ID" value="TDR90367.1"/>
    <property type="molecule type" value="Genomic_DNA"/>
</dbReference>
<dbReference type="InterPro" id="IPR029058">
    <property type="entry name" value="AB_hydrolase_fold"/>
</dbReference>
<accession>A0A4R7C1H8</accession>
<gene>
    <name evidence="2" type="ORF">EV668_3218</name>
</gene>
<dbReference type="Pfam" id="PF00561">
    <property type="entry name" value="Abhydrolase_1"/>
    <property type="match status" value="1"/>
</dbReference>
<organism evidence="2 3">
    <name type="scientific">Enterovirga rhinocerotis</name>
    <dbReference type="NCBI Taxonomy" id="1339210"/>
    <lineage>
        <taxon>Bacteria</taxon>
        <taxon>Pseudomonadati</taxon>
        <taxon>Pseudomonadota</taxon>
        <taxon>Alphaproteobacteria</taxon>
        <taxon>Hyphomicrobiales</taxon>
        <taxon>Methylobacteriaceae</taxon>
        <taxon>Enterovirga</taxon>
    </lineage>
</organism>
<dbReference type="InterPro" id="IPR050471">
    <property type="entry name" value="AB_hydrolase"/>
</dbReference>
<proteinExistence type="predicted"/>
<dbReference type="Gene3D" id="3.40.50.1820">
    <property type="entry name" value="alpha/beta hydrolase"/>
    <property type="match status" value="1"/>
</dbReference>
<name>A0A4R7C1H8_9HYPH</name>
<comment type="caution">
    <text evidence="2">The sequence shown here is derived from an EMBL/GenBank/DDBJ whole genome shotgun (WGS) entry which is preliminary data.</text>
</comment>
<dbReference type="AlphaFoldDB" id="A0A4R7C1H8"/>
<keyword evidence="3" id="KW-1185">Reference proteome</keyword>
<dbReference type="PANTHER" id="PTHR43433">
    <property type="entry name" value="HYDROLASE, ALPHA/BETA FOLD FAMILY PROTEIN"/>
    <property type="match status" value="1"/>
</dbReference>
<sequence>MPDDSTDGGARILRTARGLHVRIDDLRPPWSRSGRPVVFHHGIGTSHEIWADWLPAIAARHPVLRFDMRGFGRSVVPPEDHVFSMDEMIDDLFEVVDLAGSEPVHLVGESMGGTIVLAAACARPDRVASVHLSNASYKGKGLGELGYWRDQFADGGAAGWSERMMANRFAPGAGEPDALAWFAAEQATTRPHVAMGLGGVLAQADLTEALRELRIPVSITLPDSSPFVPVAHGAEMKALLPACRLRVVPGTRHGLPFTHALEESLILRETLASLEDRHAS</sequence>
<feature type="domain" description="AB hydrolase-1" evidence="1">
    <location>
        <begin position="36"/>
        <end position="259"/>
    </location>
</feature>
<protein>
    <submittedName>
        <fullName evidence="2">Pimeloyl-ACP methyl ester carboxylesterase</fullName>
    </submittedName>
</protein>
<dbReference type="RefSeq" id="WP_166652499.1">
    <property type="nucleotide sequence ID" value="NZ_SNZR01000013.1"/>
</dbReference>
<dbReference type="SUPFAM" id="SSF53474">
    <property type="entry name" value="alpha/beta-Hydrolases"/>
    <property type="match status" value="1"/>
</dbReference>
<dbReference type="PANTHER" id="PTHR43433:SF5">
    <property type="entry name" value="AB HYDROLASE-1 DOMAIN-CONTAINING PROTEIN"/>
    <property type="match status" value="1"/>
</dbReference>
<dbReference type="PRINTS" id="PR00111">
    <property type="entry name" value="ABHYDROLASE"/>
</dbReference>
<evidence type="ECO:0000313" key="3">
    <source>
        <dbReference type="Proteomes" id="UP000295122"/>
    </source>
</evidence>
<evidence type="ECO:0000259" key="1">
    <source>
        <dbReference type="Pfam" id="PF00561"/>
    </source>
</evidence>
<dbReference type="InterPro" id="IPR000073">
    <property type="entry name" value="AB_hydrolase_1"/>
</dbReference>